<dbReference type="EMBL" id="REGN01012065">
    <property type="protein sequence ID" value="RMZ96575.1"/>
    <property type="molecule type" value="Genomic_DNA"/>
</dbReference>
<reference evidence="1 2" key="1">
    <citation type="journal article" date="2018" name="Sci. Rep.">
        <title>Genomic signatures of local adaptation to the degree of environmental predictability in rotifers.</title>
        <authorList>
            <person name="Franch-Gras L."/>
            <person name="Hahn C."/>
            <person name="Garcia-Roger E.M."/>
            <person name="Carmona M.J."/>
            <person name="Serra M."/>
            <person name="Gomez A."/>
        </authorList>
    </citation>
    <scope>NUCLEOTIDE SEQUENCE [LARGE SCALE GENOMIC DNA]</scope>
    <source>
        <strain evidence="1">HYR1</strain>
    </source>
</reference>
<comment type="caution">
    <text evidence="1">The sequence shown here is derived from an EMBL/GenBank/DDBJ whole genome shotgun (WGS) entry which is preliminary data.</text>
</comment>
<dbReference type="AlphaFoldDB" id="A0A3M7PBT7"/>
<evidence type="ECO:0000313" key="2">
    <source>
        <dbReference type="Proteomes" id="UP000276133"/>
    </source>
</evidence>
<proteinExistence type="predicted"/>
<evidence type="ECO:0000313" key="1">
    <source>
        <dbReference type="EMBL" id="RMZ96575.1"/>
    </source>
</evidence>
<keyword evidence="2" id="KW-1185">Reference proteome</keyword>
<feature type="non-terminal residue" evidence="1">
    <location>
        <position position="1"/>
    </location>
</feature>
<accession>A0A3M7PBT7</accession>
<dbReference type="Proteomes" id="UP000276133">
    <property type="component" value="Unassembled WGS sequence"/>
</dbReference>
<name>A0A3M7PBT7_BRAPC</name>
<sequence length="64" mass="7539">CLTFKKWSLSTERLINVYKVLIRSTMEYVPQLLLVNDENIERLHGVQYKSLKISLKESPRSLIC</sequence>
<organism evidence="1 2">
    <name type="scientific">Brachionus plicatilis</name>
    <name type="common">Marine rotifer</name>
    <name type="synonym">Brachionus muelleri</name>
    <dbReference type="NCBI Taxonomy" id="10195"/>
    <lineage>
        <taxon>Eukaryota</taxon>
        <taxon>Metazoa</taxon>
        <taxon>Spiralia</taxon>
        <taxon>Gnathifera</taxon>
        <taxon>Rotifera</taxon>
        <taxon>Eurotatoria</taxon>
        <taxon>Monogononta</taxon>
        <taxon>Pseudotrocha</taxon>
        <taxon>Ploima</taxon>
        <taxon>Brachionidae</taxon>
        <taxon>Brachionus</taxon>
    </lineage>
</organism>
<protein>
    <submittedName>
        <fullName evidence="1">Uncharacterized protein</fullName>
    </submittedName>
</protein>
<gene>
    <name evidence="1" type="ORF">BpHYR1_050111</name>
</gene>